<dbReference type="EMBL" id="JXRP01000009">
    <property type="protein sequence ID" value="KIL49754.1"/>
    <property type="molecule type" value="Genomic_DNA"/>
</dbReference>
<dbReference type="InterPro" id="IPR050320">
    <property type="entry name" value="N5-glutamine_MTase"/>
</dbReference>
<dbReference type="STRING" id="889306.KP78_12220"/>
<feature type="domain" description="Release factor glutamine methyltransferase N-terminal" evidence="7">
    <location>
        <begin position="9"/>
        <end position="77"/>
    </location>
</feature>
<evidence type="ECO:0000256" key="1">
    <source>
        <dbReference type="ARBA" id="ARBA00022603"/>
    </source>
</evidence>
<dbReference type="PROSITE" id="PS00092">
    <property type="entry name" value="N6_MTASE"/>
    <property type="match status" value="1"/>
</dbReference>
<dbReference type="OrthoDB" id="9800643at2"/>
<feature type="binding site" evidence="5">
    <location>
        <position position="192"/>
    </location>
    <ligand>
        <name>S-adenosyl-L-methionine</name>
        <dbReference type="ChEBI" id="CHEBI:59789"/>
    </ligand>
</feature>
<comment type="similarity">
    <text evidence="5">Belongs to the protein N5-glutamine methyltransferase family. PrmC subfamily.</text>
</comment>
<accession>A0A0C2S6U1</accession>
<evidence type="ECO:0000313" key="9">
    <source>
        <dbReference type="Proteomes" id="UP000031938"/>
    </source>
</evidence>
<dbReference type="GO" id="GO:0102559">
    <property type="term" value="F:peptide chain release factor N(5)-glutamine methyltransferase activity"/>
    <property type="evidence" value="ECO:0007669"/>
    <property type="project" value="UniProtKB-EC"/>
</dbReference>
<comment type="caution">
    <text evidence="8">The sequence shown here is derived from an EMBL/GenBank/DDBJ whole genome shotgun (WGS) entry which is preliminary data.</text>
</comment>
<evidence type="ECO:0000256" key="3">
    <source>
        <dbReference type="ARBA" id="ARBA00022691"/>
    </source>
</evidence>
<evidence type="ECO:0000259" key="6">
    <source>
        <dbReference type="Pfam" id="PF05175"/>
    </source>
</evidence>
<reference evidence="8 9" key="1">
    <citation type="submission" date="2015-01" db="EMBL/GenBank/DDBJ databases">
        <title>Genome sequencing of Jeotgalibacillus soli.</title>
        <authorList>
            <person name="Goh K.M."/>
            <person name="Chan K.-G."/>
            <person name="Yaakop A.S."/>
            <person name="Ee R."/>
            <person name="Gan H.M."/>
            <person name="Chan C.S."/>
        </authorList>
    </citation>
    <scope>NUCLEOTIDE SEQUENCE [LARGE SCALE GENOMIC DNA]</scope>
    <source>
        <strain evidence="8 9">P9</strain>
    </source>
</reference>
<dbReference type="PANTHER" id="PTHR18895:SF74">
    <property type="entry name" value="MTRF1L RELEASE FACTOR GLUTAMINE METHYLTRANSFERASE"/>
    <property type="match status" value="1"/>
</dbReference>
<dbReference type="InterPro" id="IPR002052">
    <property type="entry name" value="DNA_methylase_N6_adenine_CS"/>
</dbReference>
<dbReference type="Pfam" id="PF17827">
    <property type="entry name" value="PrmC_N"/>
    <property type="match status" value="1"/>
</dbReference>
<dbReference type="Pfam" id="PF05175">
    <property type="entry name" value="MTS"/>
    <property type="match status" value="1"/>
</dbReference>
<dbReference type="RefSeq" id="WP_041086976.1">
    <property type="nucleotide sequence ID" value="NZ_JXRP01000009.1"/>
</dbReference>
<evidence type="ECO:0000256" key="2">
    <source>
        <dbReference type="ARBA" id="ARBA00022679"/>
    </source>
</evidence>
<dbReference type="InterPro" id="IPR004556">
    <property type="entry name" value="HemK-like"/>
</dbReference>
<dbReference type="InterPro" id="IPR019874">
    <property type="entry name" value="RF_methyltr_PrmC"/>
</dbReference>
<dbReference type="Gene3D" id="3.40.50.150">
    <property type="entry name" value="Vaccinia Virus protein VP39"/>
    <property type="match status" value="1"/>
</dbReference>
<dbReference type="CDD" id="cd02440">
    <property type="entry name" value="AdoMet_MTases"/>
    <property type="match status" value="1"/>
</dbReference>
<comment type="function">
    <text evidence="5">Methylates the class 1 translation termination release factors RF1/PrfA and RF2/PrfB on the glutamine residue of the universally conserved GGQ motif.</text>
</comment>
<dbReference type="InterPro" id="IPR040758">
    <property type="entry name" value="PrmC_N"/>
</dbReference>
<feature type="binding site" evidence="5">
    <location>
        <begin position="126"/>
        <end position="130"/>
    </location>
    <ligand>
        <name>S-adenosyl-L-methionine</name>
        <dbReference type="ChEBI" id="CHEBI:59789"/>
    </ligand>
</feature>
<feature type="domain" description="Methyltransferase small" evidence="6">
    <location>
        <begin position="122"/>
        <end position="196"/>
    </location>
</feature>
<dbReference type="SUPFAM" id="SSF53335">
    <property type="entry name" value="S-adenosyl-L-methionine-dependent methyltransferases"/>
    <property type="match status" value="1"/>
</dbReference>
<dbReference type="HAMAP" id="MF_02126">
    <property type="entry name" value="RF_methyltr_PrmC"/>
    <property type="match status" value="1"/>
</dbReference>
<dbReference type="EC" id="2.1.1.297" evidence="5"/>
<dbReference type="InterPro" id="IPR007848">
    <property type="entry name" value="Small_mtfrase_dom"/>
</dbReference>
<comment type="catalytic activity">
    <reaction evidence="4 5">
        <text>L-glutaminyl-[peptide chain release factor] + S-adenosyl-L-methionine = N(5)-methyl-L-glutaminyl-[peptide chain release factor] + S-adenosyl-L-homocysteine + H(+)</text>
        <dbReference type="Rhea" id="RHEA:42896"/>
        <dbReference type="Rhea" id="RHEA-COMP:10271"/>
        <dbReference type="Rhea" id="RHEA-COMP:10272"/>
        <dbReference type="ChEBI" id="CHEBI:15378"/>
        <dbReference type="ChEBI" id="CHEBI:30011"/>
        <dbReference type="ChEBI" id="CHEBI:57856"/>
        <dbReference type="ChEBI" id="CHEBI:59789"/>
        <dbReference type="ChEBI" id="CHEBI:61891"/>
        <dbReference type="EC" id="2.1.1.297"/>
    </reaction>
</comment>
<dbReference type="Proteomes" id="UP000031938">
    <property type="component" value="Unassembled WGS sequence"/>
</dbReference>
<dbReference type="AlphaFoldDB" id="A0A0C2S6U1"/>
<dbReference type="GO" id="GO:0003676">
    <property type="term" value="F:nucleic acid binding"/>
    <property type="evidence" value="ECO:0007669"/>
    <property type="project" value="InterPro"/>
</dbReference>
<sequence>MEKIFKVYEALKWASSFLGEHGREAHAAELLLLDILKINRTTLFMIMRDELHAEDFERFQQAVQRHANGIPVQYIIGFESFFGRMFKVNGDVLIPRPETEELIFYALERSDVLFPASAELLAADIGTGSGAIAVTLKLERPKWQVKAVDLSTKALTIAKNNAASLGADVEFLEGDLLRPLDRSKKLDIVLSNPPYIPYADRETMSDVVVKHEPHQALFADEEGLVLYRKMCEQLPERMNSPGLIGFEVGAGQGQKVQQMLKKAFPQEEVEIVHDINGKDRMVFCRIKA</sequence>
<evidence type="ECO:0000256" key="5">
    <source>
        <dbReference type="HAMAP-Rule" id="MF_02126"/>
    </source>
</evidence>
<organism evidence="8 9">
    <name type="scientific">Jeotgalibacillus soli</name>
    <dbReference type="NCBI Taxonomy" id="889306"/>
    <lineage>
        <taxon>Bacteria</taxon>
        <taxon>Bacillati</taxon>
        <taxon>Bacillota</taxon>
        <taxon>Bacilli</taxon>
        <taxon>Bacillales</taxon>
        <taxon>Caryophanaceae</taxon>
        <taxon>Jeotgalibacillus</taxon>
    </lineage>
</organism>
<name>A0A0C2S6U1_9BACL</name>
<evidence type="ECO:0000259" key="7">
    <source>
        <dbReference type="Pfam" id="PF17827"/>
    </source>
</evidence>
<feature type="binding site" evidence="5">
    <location>
        <begin position="192"/>
        <end position="195"/>
    </location>
    <ligand>
        <name>substrate</name>
    </ligand>
</feature>
<dbReference type="PATRIC" id="fig|889306.3.peg.1229"/>
<evidence type="ECO:0000313" key="8">
    <source>
        <dbReference type="EMBL" id="KIL49754.1"/>
    </source>
</evidence>
<dbReference type="NCBIfam" id="TIGR03534">
    <property type="entry name" value="RF_mod_PrmC"/>
    <property type="match status" value="1"/>
</dbReference>
<dbReference type="GO" id="GO:0032259">
    <property type="term" value="P:methylation"/>
    <property type="evidence" value="ECO:0007669"/>
    <property type="project" value="UniProtKB-KW"/>
</dbReference>
<keyword evidence="1 5" id="KW-0489">Methyltransferase</keyword>
<dbReference type="PANTHER" id="PTHR18895">
    <property type="entry name" value="HEMK METHYLTRANSFERASE"/>
    <property type="match status" value="1"/>
</dbReference>
<comment type="caution">
    <text evidence="5">Lacks conserved residue(s) required for the propagation of feature annotation.</text>
</comment>
<keyword evidence="9" id="KW-1185">Reference proteome</keyword>
<dbReference type="InterPro" id="IPR029063">
    <property type="entry name" value="SAM-dependent_MTases_sf"/>
</dbReference>
<proteinExistence type="inferred from homology"/>
<evidence type="ECO:0000256" key="4">
    <source>
        <dbReference type="ARBA" id="ARBA00048391"/>
    </source>
</evidence>
<keyword evidence="2 5" id="KW-0808">Transferase</keyword>
<feature type="binding site" evidence="5">
    <location>
        <position position="149"/>
    </location>
    <ligand>
        <name>S-adenosyl-L-methionine</name>
        <dbReference type="ChEBI" id="CHEBI:59789"/>
    </ligand>
</feature>
<keyword evidence="3 5" id="KW-0949">S-adenosyl-L-methionine</keyword>
<gene>
    <name evidence="5" type="primary">prmC</name>
    <name evidence="8" type="ORF">KP78_12220</name>
</gene>
<protein>
    <recommendedName>
        <fullName evidence="5">Release factor glutamine methyltransferase</fullName>
        <shortName evidence="5">RF MTase</shortName>
        <ecNumber evidence="5">2.1.1.297</ecNumber>
    </recommendedName>
    <alternativeName>
        <fullName evidence="5">N5-glutamine methyltransferase PrmC</fullName>
    </alternativeName>
    <alternativeName>
        <fullName evidence="5">Protein-(glutamine-N5) MTase PrmC</fullName>
    </alternativeName>
    <alternativeName>
        <fullName evidence="5">Protein-glutamine N-methyltransferase PrmC</fullName>
    </alternativeName>
</protein>
<dbReference type="Gene3D" id="1.10.8.10">
    <property type="entry name" value="DNA helicase RuvA subunit, C-terminal domain"/>
    <property type="match status" value="1"/>
</dbReference>
<dbReference type="NCBIfam" id="TIGR00536">
    <property type="entry name" value="hemK_fam"/>
    <property type="match status" value="1"/>
</dbReference>